<dbReference type="PANTHER" id="PTHR10996">
    <property type="entry name" value="2-HYDROXYACID DEHYDROGENASE-RELATED"/>
    <property type="match status" value="1"/>
</dbReference>
<dbReference type="InterPro" id="IPR029752">
    <property type="entry name" value="D-isomer_DH_CS1"/>
</dbReference>
<evidence type="ECO:0000313" key="3">
    <source>
        <dbReference type="EMBL" id="EME47061.1"/>
    </source>
</evidence>
<feature type="non-terminal residue" evidence="3">
    <location>
        <position position="1"/>
    </location>
</feature>
<dbReference type="Gene3D" id="3.40.50.720">
    <property type="entry name" value="NAD(P)-binding Rossmann-like Domain"/>
    <property type="match status" value="2"/>
</dbReference>
<dbReference type="OrthoDB" id="9991913at2759"/>
<feature type="domain" description="D-isomer specific 2-hydroxyacid dehydrogenase NAD-binding" evidence="2">
    <location>
        <begin position="5"/>
        <end position="153"/>
    </location>
</feature>
<dbReference type="Proteomes" id="UP000016933">
    <property type="component" value="Unassembled WGS sequence"/>
</dbReference>
<organism evidence="3 4">
    <name type="scientific">Dothistroma septosporum (strain NZE10 / CBS 128990)</name>
    <name type="common">Red band needle blight fungus</name>
    <name type="synonym">Mycosphaerella pini</name>
    <dbReference type="NCBI Taxonomy" id="675120"/>
    <lineage>
        <taxon>Eukaryota</taxon>
        <taxon>Fungi</taxon>
        <taxon>Dikarya</taxon>
        <taxon>Ascomycota</taxon>
        <taxon>Pezizomycotina</taxon>
        <taxon>Dothideomycetes</taxon>
        <taxon>Dothideomycetidae</taxon>
        <taxon>Mycosphaerellales</taxon>
        <taxon>Mycosphaerellaceae</taxon>
        <taxon>Dothistroma</taxon>
    </lineage>
</organism>
<dbReference type="eggNOG" id="KOG0069">
    <property type="taxonomic scope" value="Eukaryota"/>
</dbReference>
<keyword evidence="4" id="KW-1185">Reference proteome</keyword>
<protein>
    <recommendedName>
        <fullName evidence="2">D-isomer specific 2-hydroxyacid dehydrogenase NAD-binding domain-containing protein</fullName>
    </recommendedName>
</protein>
<dbReference type="GO" id="GO:0030267">
    <property type="term" value="F:glyoxylate reductase (NADPH) activity"/>
    <property type="evidence" value="ECO:0007669"/>
    <property type="project" value="TreeGrafter"/>
</dbReference>
<dbReference type="InterPro" id="IPR006140">
    <property type="entry name" value="D-isomer_DH_NAD-bd"/>
</dbReference>
<sequence>RNSVHLGRGLDSVTLGIVGKGAVGSCVARKAVASGMKVQCFSWSRSTDSVIGNVHVCASLEELLQTSDVVTLHCPLSTSTFHLIDDARLRLMKHGSYLINTARGAVVDTEALIRALGSGKLAGAGLDVFGNELNGIDPYTMRSDEVVCQSHMAGLTEGSFERAEEECLANVEAHVETGRPVAPAQLCSLADTCSIVLLTWVDCNS</sequence>
<dbReference type="AlphaFoldDB" id="N1PUC5"/>
<reference evidence="4" key="1">
    <citation type="journal article" date="2012" name="PLoS Genet.">
        <title>The genomes of the fungal plant pathogens Cladosporium fulvum and Dothistroma septosporum reveal adaptation to different hosts and lifestyles but also signatures of common ancestry.</title>
        <authorList>
            <person name="de Wit P.J.G.M."/>
            <person name="van der Burgt A."/>
            <person name="Oekmen B."/>
            <person name="Stergiopoulos I."/>
            <person name="Abd-Elsalam K.A."/>
            <person name="Aerts A.L."/>
            <person name="Bahkali A.H."/>
            <person name="Beenen H.G."/>
            <person name="Chettri P."/>
            <person name="Cox M.P."/>
            <person name="Datema E."/>
            <person name="de Vries R.P."/>
            <person name="Dhillon B."/>
            <person name="Ganley A.R."/>
            <person name="Griffiths S.A."/>
            <person name="Guo Y."/>
            <person name="Hamelin R.C."/>
            <person name="Henrissat B."/>
            <person name="Kabir M.S."/>
            <person name="Jashni M.K."/>
            <person name="Kema G."/>
            <person name="Klaubauf S."/>
            <person name="Lapidus A."/>
            <person name="Levasseur A."/>
            <person name="Lindquist E."/>
            <person name="Mehrabi R."/>
            <person name="Ohm R.A."/>
            <person name="Owen T.J."/>
            <person name="Salamov A."/>
            <person name="Schwelm A."/>
            <person name="Schijlen E."/>
            <person name="Sun H."/>
            <person name="van den Burg H.A."/>
            <person name="van Ham R.C.H.J."/>
            <person name="Zhang S."/>
            <person name="Goodwin S.B."/>
            <person name="Grigoriev I.V."/>
            <person name="Collemare J."/>
            <person name="Bradshaw R.E."/>
        </authorList>
    </citation>
    <scope>NUCLEOTIDE SEQUENCE [LARGE SCALE GENOMIC DNA]</scope>
    <source>
        <strain evidence="4">NZE10 / CBS 128990</strain>
    </source>
</reference>
<dbReference type="PROSITE" id="PS00670">
    <property type="entry name" value="D_2_HYDROXYACID_DH_2"/>
    <property type="match status" value="1"/>
</dbReference>
<proteinExistence type="predicted"/>
<name>N1PUC5_DOTSN</name>
<dbReference type="InterPro" id="IPR029753">
    <property type="entry name" value="D-isomer_DH_CS"/>
</dbReference>
<dbReference type="PROSITE" id="PS00671">
    <property type="entry name" value="D_2_HYDROXYACID_DH_3"/>
    <property type="match status" value="1"/>
</dbReference>
<reference evidence="3 4" key="2">
    <citation type="journal article" date="2012" name="PLoS Pathog.">
        <title>Diverse lifestyles and strategies of plant pathogenesis encoded in the genomes of eighteen Dothideomycetes fungi.</title>
        <authorList>
            <person name="Ohm R.A."/>
            <person name="Feau N."/>
            <person name="Henrissat B."/>
            <person name="Schoch C.L."/>
            <person name="Horwitz B.A."/>
            <person name="Barry K.W."/>
            <person name="Condon B.J."/>
            <person name="Copeland A.C."/>
            <person name="Dhillon B."/>
            <person name="Glaser F."/>
            <person name="Hesse C.N."/>
            <person name="Kosti I."/>
            <person name="LaButti K."/>
            <person name="Lindquist E.A."/>
            <person name="Lucas S."/>
            <person name="Salamov A.A."/>
            <person name="Bradshaw R.E."/>
            <person name="Ciuffetti L."/>
            <person name="Hamelin R.C."/>
            <person name="Kema G.H.J."/>
            <person name="Lawrence C."/>
            <person name="Scott J.A."/>
            <person name="Spatafora J.W."/>
            <person name="Turgeon B.G."/>
            <person name="de Wit P.J.G.M."/>
            <person name="Zhong S."/>
            <person name="Goodwin S.B."/>
            <person name="Grigoriev I.V."/>
        </authorList>
    </citation>
    <scope>NUCLEOTIDE SEQUENCE [LARGE SCALE GENOMIC DNA]</scope>
    <source>
        <strain evidence="4">NZE10 / CBS 128990</strain>
    </source>
</reference>
<dbReference type="PANTHER" id="PTHR10996:SF269">
    <property type="entry name" value="HYPOTHETICAL D-ISOMER SPECIFIC 2-HYDROXYACID DEHYDROGENASE (EUROFUNG)"/>
    <property type="match status" value="1"/>
</dbReference>
<keyword evidence="1" id="KW-0560">Oxidoreductase</keyword>
<dbReference type="Pfam" id="PF02826">
    <property type="entry name" value="2-Hacid_dh_C"/>
    <property type="match status" value="1"/>
</dbReference>
<dbReference type="STRING" id="675120.N1PUC5"/>
<dbReference type="EMBL" id="KB446536">
    <property type="protein sequence ID" value="EME47061.1"/>
    <property type="molecule type" value="Genomic_DNA"/>
</dbReference>
<dbReference type="PROSITE" id="PS00065">
    <property type="entry name" value="D_2_HYDROXYACID_DH_1"/>
    <property type="match status" value="1"/>
</dbReference>
<evidence type="ECO:0000256" key="1">
    <source>
        <dbReference type="ARBA" id="ARBA00023002"/>
    </source>
</evidence>
<dbReference type="GO" id="GO:0016618">
    <property type="term" value="F:hydroxypyruvate reductase [NAD(P)H] activity"/>
    <property type="evidence" value="ECO:0007669"/>
    <property type="project" value="TreeGrafter"/>
</dbReference>
<dbReference type="InterPro" id="IPR036291">
    <property type="entry name" value="NAD(P)-bd_dom_sf"/>
</dbReference>
<dbReference type="SUPFAM" id="SSF51735">
    <property type="entry name" value="NAD(P)-binding Rossmann-fold domains"/>
    <property type="match status" value="1"/>
</dbReference>
<evidence type="ECO:0000259" key="2">
    <source>
        <dbReference type="Pfam" id="PF02826"/>
    </source>
</evidence>
<dbReference type="GO" id="GO:0005829">
    <property type="term" value="C:cytosol"/>
    <property type="evidence" value="ECO:0007669"/>
    <property type="project" value="TreeGrafter"/>
</dbReference>
<gene>
    <name evidence="3" type="ORF">DOTSEDRAFT_123120</name>
</gene>
<dbReference type="HOGENOM" id="CLU_019796_1_4_1"/>
<evidence type="ECO:0000313" key="4">
    <source>
        <dbReference type="Proteomes" id="UP000016933"/>
    </source>
</evidence>
<dbReference type="GO" id="GO:0051287">
    <property type="term" value="F:NAD binding"/>
    <property type="evidence" value="ECO:0007669"/>
    <property type="project" value="InterPro"/>
</dbReference>
<dbReference type="InterPro" id="IPR050223">
    <property type="entry name" value="D-isomer_2-hydroxyacid_DH"/>
</dbReference>
<dbReference type="OMA" id="HRIPYRY"/>
<accession>N1PUC5</accession>